<dbReference type="InterPro" id="IPR027417">
    <property type="entry name" value="P-loop_NTPase"/>
</dbReference>
<name>A0AAW0AJH0_9AGAR</name>
<dbReference type="EMBL" id="JAWWNJ010000064">
    <property type="protein sequence ID" value="KAK7012681.1"/>
    <property type="molecule type" value="Genomic_DNA"/>
</dbReference>
<dbReference type="PANTHER" id="PTHR24072">
    <property type="entry name" value="RHO FAMILY GTPASE"/>
    <property type="match status" value="1"/>
</dbReference>
<comment type="caution">
    <text evidence="4">The sequence shown here is derived from an EMBL/GenBank/DDBJ whole genome shotgun (WGS) entry which is preliminary data.</text>
</comment>
<dbReference type="SMART" id="SM00175">
    <property type="entry name" value="RAB"/>
    <property type="match status" value="1"/>
</dbReference>
<dbReference type="AlphaFoldDB" id="A0AAW0AJH0"/>
<dbReference type="InterPro" id="IPR003578">
    <property type="entry name" value="Small_GTPase_Rho"/>
</dbReference>
<keyword evidence="3" id="KW-0342">GTP-binding</keyword>
<dbReference type="CDD" id="cd00157">
    <property type="entry name" value="Rho"/>
    <property type="match status" value="1"/>
</dbReference>
<dbReference type="PRINTS" id="PR00449">
    <property type="entry name" value="RASTRNSFRMNG"/>
</dbReference>
<dbReference type="NCBIfam" id="TIGR00231">
    <property type="entry name" value="small_GTP"/>
    <property type="match status" value="1"/>
</dbReference>
<dbReference type="SUPFAM" id="SSF52540">
    <property type="entry name" value="P-loop containing nucleoside triphosphate hydrolases"/>
    <property type="match status" value="1"/>
</dbReference>
<dbReference type="SMART" id="SM00173">
    <property type="entry name" value="RAS"/>
    <property type="match status" value="1"/>
</dbReference>
<dbReference type="Pfam" id="PF00071">
    <property type="entry name" value="Ras"/>
    <property type="match status" value="1"/>
</dbReference>
<dbReference type="InterPro" id="IPR005225">
    <property type="entry name" value="Small_GTP-bd"/>
</dbReference>
<accession>A0AAW0AJH0</accession>
<dbReference type="PROSITE" id="PS51419">
    <property type="entry name" value="RAB"/>
    <property type="match status" value="1"/>
</dbReference>
<dbReference type="Gene3D" id="3.40.50.300">
    <property type="entry name" value="P-loop containing nucleotide triphosphate hydrolases"/>
    <property type="match status" value="1"/>
</dbReference>
<proteinExistence type="predicted"/>
<keyword evidence="2" id="KW-0547">Nucleotide-binding</keyword>
<protein>
    <submittedName>
        <fullName evidence="4">Small GTPase</fullName>
    </submittedName>
</protein>
<sequence length="175" mass="19595">MPSNQDHHVKKIVVLGDWGVGKTSMLMTFATNAWPQYPPVVFDGYSTTMKVQEETYTLDLVDTCAGDDYDRLRPLNYPKANVFLICFRVNSPDSMLHIRNKWQLESVTGKVPTASFEEGKKFAYELGAAKYVECSAFKLEGLVDVFHDAIVVSLESSVIGGPVPVRQRKSRCIVV</sequence>
<evidence type="ECO:0000256" key="1">
    <source>
        <dbReference type="ARBA" id="ARBA00022481"/>
    </source>
</evidence>
<keyword evidence="5" id="KW-1185">Reference proteome</keyword>
<dbReference type="GO" id="GO:0005525">
    <property type="term" value="F:GTP binding"/>
    <property type="evidence" value="ECO:0007669"/>
    <property type="project" value="UniProtKB-KW"/>
</dbReference>
<keyword evidence="1" id="KW-0488">Methylation</keyword>
<evidence type="ECO:0000256" key="3">
    <source>
        <dbReference type="ARBA" id="ARBA00023134"/>
    </source>
</evidence>
<dbReference type="GO" id="GO:0003924">
    <property type="term" value="F:GTPase activity"/>
    <property type="evidence" value="ECO:0007669"/>
    <property type="project" value="InterPro"/>
</dbReference>
<dbReference type="Proteomes" id="UP001362999">
    <property type="component" value="Unassembled WGS sequence"/>
</dbReference>
<organism evidence="4 5">
    <name type="scientific">Favolaschia claudopus</name>
    <dbReference type="NCBI Taxonomy" id="2862362"/>
    <lineage>
        <taxon>Eukaryota</taxon>
        <taxon>Fungi</taxon>
        <taxon>Dikarya</taxon>
        <taxon>Basidiomycota</taxon>
        <taxon>Agaricomycotina</taxon>
        <taxon>Agaricomycetes</taxon>
        <taxon>Agaricomycetidae</taxon>
        <taxon>Agaricales</taxon>
        <taxon>Marasmiineae</taxon>
        <taxon>Mycenaceae</taxon>
        <taxon>Favolaschia</taxon>
    </lineage>
</organism>
<gene>
    <name evidence="4" type="ORF">R3P38DRAFT_3017511</name>
</gene>
<dbReference type="SMART" id="SM00174">
    <property type="entry name" value="RHO"/>
    <property type="match status" value="1"/>
</dbReference>
<reference evidence="4 5" key="1">
    <citation type="journal article" date="2024" name="J Genomics">
        <title>Draft genome sequencing and assembly of Favolaschia claudopus CIRM-BRFM 2984 isolated from oak limbs.</title>
        <authorList>
            <person name="Navarro D."/>
            <person name="Drula E."/>
            <person name="Chaduli D."/>
            <person name="Cazenave R."/>
            <person name="Ahrendt S."/>
            <person name="Wang J."/>
            <person name="Lipzen A."/>
            <person name="Daum C."/>
            <person name="Barry K."/>
            <person name="Grigoriev I.V."/>
            <person name="Favel A."/>
            <person name="Rosso M.N."/>
            <person name="Martin F."/>
        </authorList>
    </citation>
    <scope>NUCLEOTIDE SEQUENCE [LARGE SCALE GENOMIC DNA]</scope>
    <source>
        <strain evidence="4 5">CIRM-BRFM 2984</strain>
    </source>
</reference>
<dbReference type="PROSITE" id="PS51420">
    <property type="entry name" value="RHO"/>
    <property type="match status" value="1"/>
</dbReference>
<evidence type="ECO:0000256" key="2">
    <source>
        <dbReference type="ARBA" id="ARBA00022741"/>
    </source>
</evidence>
<evidence type="ECO:0000313" key="5">
    <source>
        <dbReference type="Proteomes" id="UP001362999"/>
    </source>
</evidence>
<dbReference type="GO" id="GO:0007264">
    <property type="term" value="P:small GTPase-mediated signal transduction"/>
    <property type="evidence" value="ECO:0007669"/>
    <property type="project" value="InterPro"/>
</dbReference>
<evidence type="ECO:0000313" key="4">
    <source>
        <dbReference type="EMBL" id="KAK7012681.1"/>
    </source>
</evidence>
<dbReference type="InterPro" id="IPR001806">
    <property type="entry name" value="Small_GTPase"/>
</dbReference>